<dbReference type="RefSeq" id="XP_005818242.1">
    <property type="nucleotide sequence ID" value="XM_005818185.1"/>
</dbReference>
<dbReference type="PROSITE" id="PS00463">
    <property type="entry name" value="ZN2_CY6_FUNGAL_1"/>
    <property type="match status" value="2"/>
</dbReference>
<evidence type="ECO:0000256" key="2">
    <source>
        <dbReference type="ARBA" id="ARBA00023242"/>
    </source>
</evidence>
<feature type="domain" description="Zn(2)-C6 fungal-type" evidence="4">
    <location>
        <begin position="84"/>
        <end position="115"/>
    </location>
</feature>
<evidence type="ECO:0000259" key="4">
    <source>
        <dbReference type="PROSITE" id="PS50048"/>
    </source>
</evidence>
<dbReference type="GO" id="GO:0000981">
    <property type="term" value="F:DNA-binding transcription factor activity, RNA polymerase II-specific"/>
    <property type="evidence" value="ECO:0007669"/>
    <property type="project" value="InterPro"/>
</dbReference>
<dbReference type="EnsemblProtists" id="EKX31262">
    <property type="protein sequence ID" value="EKX31262"/>
    <property type="gene ID" value="GUITHDRAFT_122535"/>
</dbReference>
<accession>L1I5B4</accession>
<dbReference type="SMART" id="SM00066">
    <property type="entry name" value="GAL4"/>
    <property type="match status" value="2"/>
</dbReference>
<dbReference type="KEGG" id="gtt:GUITHDRAFT_122535"/>
<evidence type="ECO:0000313" key="6">
    <source>
        <dbReference type="EnsemblProtists" id="EKX31262"/>
    </source>
</evidence>
<dbReference type="Pfam" id="PF00172">
    <property type="entry name" value="Zn_clus"/>
    <property type="match status" value="2"/>
</dbReference>
<dbReference type="InterPro" id="IPR001138">
    <property type="entry name" value="Zn2Cys6_DnaBD"/>
</dbReference>
<feature type="compositionally biased region" description="Basic and acidic residues" evidence="3">
    <location>
        <begin position="210"/>
        <end position="222"/>
    </location>
</feature>
<keyword evidence="2" id="KW-0539">Nucleus</keyword>
<evidence type="ECO:0000313" key="7">
    <source>
        <dbReference type="Proteomes" id="UP000011087"/>
    </source>
</evidence>
<sequence>MQQKEQKVLDHIFLPMLPEDLYLDDSCQDLRQILHRSLKRAQPQGRACTRCRRQKLRCDRLRPCLSCITRGCQDECDAEMGATSCLSCKVSKTRCDKSRPCSTCIARGKPEECRSGSKARSVQKPRKKSASPPLVYSPEEGMTERELSPWSTASSHGSLDTLLPLVVASSRAGYSEPAVLRLINAMGPDLRGVLGSLAETVGELNAARARAGEGLRGRDASRTSEPPAAEASSRGWASWRVHWGPGEAQRGRTEVTRGLEGLWEAGAGEEQAGERHGEEGLVERELPTSDVEYVCMLVDELLSSGEARAVSYHRLCGRSAGGLLEDSMLVRSTVEREEDETGRVVSSLHTVEAVETEEWERIQGSAETRSTYMQVRRYLGEEPTGEDVVRTHRTDMLFGEDFGSMSETREGRERMEGMRSFFEEKLDRISGTLRVVRLV</sequence>
<dbReference type="PANTHER" id="PTHR31001">
    <property type="entry name" value="UNCHARACTERIZED TRANSCRIPTIONAL REGULATORY PROTEIN"/>
    <property type="match status" value="1"/>
</dbReference>
<feature type="region of interest" description="Disordered" evidence="3">
    <location>
        <begin position="209"/>
        <end position="236"/>
    </location>
</feature>
<dbReference type="EMBL" id="JH993318">
    <property type="protein sequence ID" value="EKX31262.1"/>
    <property type="molecule type" value="Genomic_DNA"/>
</dbReference>
<reference evidence="6" key="3">
    <citation type="submission" date="2015-06" db="UniProtKB">
        <authorList>
            <consortium name="EnsemblProtists"/>
        </authorList>
    </citation>
    <scope>IDENTIFICATION</scope>
</reference>
<dbReference type="Proteomes" id="UP000011087">
    <property type="component" value="Unassembled WGS sequence"/>
</dbReference>
<organism evidence="5">
    <name type="scientific">Guillardia theta (strain CCMP2712)</name>
    <name type="common">Cryptophyte</name>
    <dbReference type="NCBI Taxonomy" id="905079"/>
    <lineage>
        <taxon>Eukaryota</taxon>
        <taxon>Cryptophyceae</taxon>
        <taxon>Pyrenomonadales</taxon>
        <taxon>Geminigeraceae</taxon>
        <taxon>Guillardia</taxon>
    </lineage>
</organism>
<dbReference type="InterPro" id="IPR036864">
    <property type="entry name" value="Zn2-C6_fun-type_DNA-bd_sf"/>
</dbReference>
<evidence type="ECO:0000256" key="3">
    <source>
        <dbReference type="SAM" id="MobiDB-lite"/>
    </source>
</evidence>
<evidence type="ECO:0000313" key="5">
    <source>
        <dbReference type="EMBL" id="EKX31262.1"/>
    </source>
</evidence>
<evidence type="ECO:0000256" key="1">
    <source>
        <dbReference type="ARBA" id="ARBA00004123"/>
    </source>
</evidence>
<dbReference type="InterPro" id="IPR050613">
    <property type="entry name" value="Sec_Metabolite_Reg"/>
</dbReference>
<dbReference type="HOGENOM" id="CLU_045055_0_0_1"/>
<feature type="domain" description="Zn(2)-C6 fungal-type" evidence="4">
    <location>
        <begin position="47"/>
        <end position="76"/>
    </location>
</feature>
<dbReference type="CDD" id="cd00067">
    <property type="entry name" value="GAL4"/>
    <property type="match status" value="2"/>
</dbReference>
<reference evidence="7" key="2">
    <citation type="submission" date="2012-11" db="EMBL/GenBank/DDBJ databases">
        <authorList>
            <person name="Kuo A."/>
            <person name="Curtis B.A."/>
            <person name="Tanifuji G."/>
            <person name="Burki F."/>
            <person name="Gruber A."/>
            <person name="Irimia M."/>
            <person name="Maruyama S."/>
            <person name="Arias M.C."/>
            <person name="Ball S.G."/>
            <person name="Gile G.H."/>
            <person name="Hirakawa Y."/>
            <person name="Hopkins J.F."/>
            <person name="Rensing S.A."/>
            <person name="Schmutz J."/>
            <person name="Symeonidi A."/>
            <person name="Elias M."/>
            <person name="Eveleigh R.J."/>
            <person name="Herman E.K."/>
            <person name="Klute M.J."/>
            <person name="Nakayama T."/>
            <person name="Obornik M."/>
            <person name="Reyes-Prieto A."/>
            <person name="Armbrust E.V."/>
            <person name="Aves S.J."/>
            <person name="Beiko R.G."/>
            <person name="Coutinho P."/>
            <person name="Dacks J.B."/>
            <person name="Durnford D.G."/>
            <person name="Fast N.M."/>
            <person name="Green B.R."/>
            <person name="Grisdale C."/>
            <person name="Hempe F."/>
            <person name="Henrissat B."/>
            <person name="Hoppner M.P."/>
            <person name="Ishida K.-I."/>
            <person name="Kim E."/>
            <person name="Koreny L."/>
            <person name="Kroth P.G."/>
            <person name="Liu Y."/>
            <person name="Malik S.-B."/>
            <person name="Maier U.G."/>
            <person name="McRose D."/>
            <person name="Mock T."/>
            <person name="Neilson J.A."/>
            <person name="Onodera N.T."/>
            <person name="Poole A.M."/>
            <person name="Pritham E.J."/>
            <person name="Richards T.A."/>
            <person name="Rocap G."/>
            <person name="Roy S.W."/>
            <person name="Sarai C."/>
            <person name="Schaack S."/>
            <person name="Shirato S."/>
            <person name="Slamovits C.H."/>
            <person name="Spencer D.F."/>
            <person name="Suzuki S."/>
            <person name="Worden A.Z."/>
            <person name="Zauner S."/>
            <person name="Barry K."/>
            <person name="Bell C."/>
            <person name="Bharti A.K."/>
            <person name="Crow J.A."/>
            <person name="Grimwood J."/>
            <person name="Kramer R."/>
            <person name="Lindquist E."/>
            <person name="Lucas S."/>
            <person name="Salamov A."/>
            <person name="McFadden G.I."/>
            <person name="Lane C.E."/>
            <person name="Keeling P.J."/>
            <person name="Gray M.W."/>
            <person name="Grigoriev I.V."/>
            <person name="Archibald J.M."/>
        </authorList>
    </citation>
    <scope>NUCLEOTIDE SEQUENCE</scope>
    <source>
        <strain evidence="7">CCMP2712</strain>
    </source>
</reference>
<protein>
    <recommendedName>
        <fullName evidence="4">Zn(2)-C6 fungal-type domain-containing protein</fullName>
    </recommendedName>
</protein>
<dbReference type="GO" id="GO:0005634">
    <property type="term" value="C:nucleus"/>
    <property type="evidence" value="ECO:0007669"/>
    <property type="project" value="UniProtKB-SubCell"/>
</dbReference>
<keyword evidence="7" id="KW-1185">Reference proteome</keyword>
<gene>
    <name evidence="5" type="ORF">GUITHDRAFT_122535</name>
</gene>
<dbReference type="PROSITE" id="PS50048">
    <property type="entry name" value="ZN2_CY6_FUNGAL_2"/>
    <property type="match status" value="2"/>
</dbReference>
<dbReference type="PaxDb" id="55529-EKX31262"/>
<name>L1I5B4_GUITC</name>
<reference evidence="5 7" key="1">
    <citation type="journal article" date="2012" name="Nature">
        <title>Algal genomes reveal evolutionary mosaicism and the fate of nucleomorphs.</title>
        <authorList>
            <consortium name="DOE Joint Genome Institute"/>
            <person name="Curtis B.A."/>
            <person name="Tanifuji G."/>
            <person name="Burki F."/>
            <person name="Gruber A."/>
            <person name="Irimia M."/>
            <person name="Maruyama S."/>
            <person name="Arias M.C."/>
            <person name="Ball S.G."/>
            <person name="Gile G.H."/>
            <person name="Hirakawa Y."/>
            <person name="Hopkins J.F."/>
            <person name="Kuo A."/>
            <person name="Rensing S.A."/>
            <person name="Schmutz J."/>
            <person name="Symeonidi A."/>
            <person name="Elias M."/>
            <person name="Eveleigh R.J."/>
            <person name="Herman E.K."/>
            <person name="Klute M.J."/>
            <person name="Nakayama T."/>
            <person name="Obornik M."/>
            <person name="Reyes-Prieto A."/>
            <person name="Armbrust E.V."/>
            <person name="Aves S.J."/>
            <person name="Beiko R.G."/>
            <person name="Coutinho P."/>
            <person name="Dacks J.B."/>
            <person name="Durnford D.G."/>
            <person name="Fast N.M."/>
            <person name="Green B.R."/>
            <person name="Grisdale C.J."/>
            <person name="Hempel F."/>
            <person name="Henrissat B."/>
            <person name="Hoppner M.P."/>
            <person name="Ishida K."/>
            <person name="Kim E."/>
            <person name="Koreny L."/>
            <person name="Kroth P.G."/>
            <person name="Liu Y."/>
            <person name="Malik S.B."/>
            <person name="Maier U.G."/>
            <person name="McRose D."/>
            <person name="Mock T."/>
            <person name="Neilson J.A."/>
            <person name="Onodera N.T."/>
            <person name="Poole A.M."/>
            <person name="Pritham E.J."/>
            <person name="Richards T.A."/>
            <person name="Rocap G."/>
            <person name="Roy S.W."/>
            <person name="Sarai C."/>
            <person name="Schaack S."/>
            <person name="Shirato S."/>
            <person name="Slamovits C.H."/>
            <person name="Spencer D.F."/>
            <person name="Suzuki S."/>
            <person name="Worden A.Z."/>
            <person name="Zauner S."/>
            <person name="Barry K."/>
            <person name="Bell C."/>
            <person name="Bharti A.K."/>
            <person name="Crow J.A."/>
            <person name="Grimwood J."/>
            <person name="Kramer R."/>
            <person name="Lindquist E."/>
            <person name="Lucas S."/>
            <person name="Salamov A."/>
            <person name="McFadden G.I."/>
            <person name="Lane C.E."/>
            <person name="Keeling P.J."/>
            <person name="Gray M.W."/>
            <person name="Grigoriev I.V."/>
            <person name="Archibald J.M."/>
        </authorList>
    </citation>
    <scope>NUCLEOTIDE SEQUENCE</scope>
    <source>
        <strain evidence="5 7">CCMP2712</strain>
    </source>
</reference>
<dbReference type="SUPFAM" id="SSF57701">
    <property type="entry name" value="Zn2/Cys6 DNA-binding domain"/>
    <property type="match status" value="2"/>
</dbReference>
<dbReference type="OrthoDB" id="4159781at2759"/>
<comment type="subcellular location">
    <subcellularLocation>
        <location evidence="1">Nucleus</location>
    </subcellularLocation>
</comment>
<dbReference type="Gene3D" id="4.10.240.10">
    <property type="entry name" value="Zn(2)-C6 fungal-type DNA-binding domain"/>
    <property type="match status" value="2"/>
</dbReference>
<feature type="region of interest" description="Disordered" evidence="3">
    <location>
        <begin position="109"/>
        <end position="156"/>
    </location>
</feature>
<dbReference type="AlphaFoldDB" id="L1I5B4"/>
<dbReference type="GO" id="GO:0008270">
    <property type="term" value="F:zinc ion binding"/>
    <property type="evidence" value="ECO:0007669"/>
    <property type="project" value="InterPro"/>
</dbReference>
<dbReference type="GeneID" id="17287986"/>
<proteinExistence type="predicted"/>